<dbReference type="AlphaFoldDB" id="A0ABD1GP76"/>
<organism evidence="3 4">
    <name type="scientific">Salvia divinorum</name>
    <name type="common">Maria pastora</name>
    <name type="synonym">Diviner's sage</name>
    <dbReference type="NCBI Taxonomy" id="28513"/>
    <lineage>
        <taxon>Eukaryota</taxon>
        <taxon>Viridiplantae</taxon>
        <taxon>Streptophyta</taxon>
        <taxon>Embryophyta</taxon>
        <taxon>Tracheophyta</taxon>
        <taxon>Spermatophyta</taxon>
        <taxon>Magnoliopsida</taxon>
        <taxon>eudicotyledons</taxon>
        <taxon>Gunneridae</taxon>
        <taxon>Pentapetalae</taxon>
        <taxon>asterids</taxon>
        <taxon>lamiids</taxon>
        <taxon>Lamiales</taxon>
        <taxon>Lamiaceae</taxon>
        <taxon>Nepetoideae</taxon>
        <taxon>Mentheae</taxon>
        <taxon>Salviinae</taxon>
        <taxon>Salvia</taxon>
        <taxon>Salvia subgen. Calosphace</taxon>
    </lineage>
</organism>
<feature type="domain" description="Protein DA1-like" evidence="2">
    <location>
        <begin position="1"/>
        <end position="34"/>
    </location>
</feature>
<dbReference type="PANTHER" id="PTHR24209">
    <property type="entry name" value="PROTEIN DA1-RELATED 2"/>
    <property type="match status" value="1"/>
</dbReference>
<evidence type="ECO:0000259" key="2">
    <source>
        <dbReference type="Pfam" id="PF12315"/>
    </source>
</evidence>
<evidence type="ECO:0000313" key="4">
    <source>
        <dbReference type="Proteomes" id="UP001567538"/>
    </source>
</evidence>
<dbReference type="Proteomes" id="UP001567538">
    <property type="component" value="Unassembled WGS sequence"/>
</dbReference>
<feature type="compositionally biased region" description="Basic and acidic residues" evidence="1">
    <location>
        <begin position="14"/>
        <end position="25"/>
    </location>
</feature>
<dbReference type="EMBL" id="JBEAFC010000008">
    <property type="protein sequence ID" value="KAL1544721.1"/>
    <property type="molecule type" value="Genomic_DNA"/>
</dbReference>
<dbReference type="InterPro" id="IPR045218">
    <property type="entry name" value="DA1-like"/>
</dbReference>
<feature type="region of interest" description="Disordered" evidence="1">
    <location>
        <begin position="14"/>
        <end position="34"/>
    </location>
</feature>
<protein>
    <submittedName>
        <fullName evidence="3">Protein DA1-related 1, variant 5</fullName>
    </submittedName>
</protein>
<evidence type="ECO:0000256" key="1">
    <source>
        <dbReference type="SAM" id="MobiDB-lite"/>
    </source>
</evidence>
<comment type="caution">
    <text evidence="3">The sequence shown here is derived from an EMBL/GenBank/DDBJ whole genome shotgun (WGS) entry which is preliminary data.</text>
</comment>
<dbReference type="InterPro" id="IPR022087">
    <property type="entry name" value="DA1-like_dom"/>
</dbReference>
<sequence>MLLVPRQALKEAMEGEKHGYHHMPETRGLCLSEE</sequence>
<accession>A0ABD1GP76</accession>
<gene>
    <name evidence="3" type="primary">DAR1</name>
    <name evidence="3" type="ORF">AAHA92_21533</name>
</gene>
<keyword evidence="4" id="KW-1185">Reference proteome</keyword>
<evidence type="ECO:0000313" key="3">
    <source>
        <dbReference type="EMBL" id="KAL1544721.1"/>
    </source>
</evidence>
<dbReference type="Pfam" id="PF12315">
    <property type="entry name" value="DA1-like"/>
    <property type="match status" value="1"/>
</dbReference>
<reference evidence="3 4" key="1">
    <citation type="submission" date="2024-06" db="EMBL/GenBank/DDBJ databases">
        <title>A chromosome level genome sequence of Diviner's sage (Salvia divinorum).</title>
        <authorList>
            <person name="Ford S.A."/>
            <person name="Ro D.-K."/>
            <person name="Ness R.W."/>
            <person name="Phillips M.A."/>
        </authorList>
    </citation>
    <scope>NUCLEOTIDE SEQUENCE [LARGE SCALE GENOMIC DNA]</scope>
    <source>
        <strain evidence="3">SAF-2024a</strain>
        <tissue evidence="3">Leaf</tissue>
    </source>
</reference>
<name>A0ABD1GP76_SALDI</name>
<dbReference type="PANTHER" id="PTHR24209:SF7">
    <property type="entry name" value="PROTEIN DA1-RELATED 2"/>
    <property type="match status" value="1"/>
</dbReference>
<proteinExistence type="predicted"/>